<dbReference type="InParanoid" id="E4XH52"/>
<gene>
    <name evidence="1" type="ORF">GSOID_T00010818001</name>
</gene>
<dbReference type="AlphaFoldDB" id="E4XH52"/>
<dbReference type="EMBL" id="FN653050">
    <property type="protein sequence ID" value="CBY10000.1"/>
    <property type="molecule type" value="Genomic_DNA"/>
</dbReference>
<sequence>MNSIHKFYFIFPLKKKKSFQATTLAPFSLECLSRLCSKCLLRGSAFSNLSFIVFSFSEWSLFNCKLKKLQLQLKKSTF</sequence>
<organism evidence="1">
    <name type="scientific">Oikopleura dioica</name>
    <name type="common">Tunicate</name>
    <dbReference type="NCBI Taxonomy" id="34765"/>
    <lineage>
        <taxon>Eukaryota</taxon>
        <taxon>Metazoa</taxon>
        <taxon>Chordata</taxon>
        <taxon>Tunicata</taxon>
        <taxon>Appendicularia</taxon>
        <taxon>Copelata</taxon>
        <taxon>Oikopleuridae</taxon>
        <taxon>Oikopleura</taxon>
    </lineage>
</organism>
<keyword evidence="2" id="KW-1185">Reference proteome</keyword>
<evidence type="ECO:0000313" key="2">
    <source>
        <dbReference type="Proteomes" id="UP000001307"/>
    </source>
</evidence>
<reference evidence="1" key="1">
    <citation type="journal article" date="2010" name="Science">
        <title>Plasticity of animal genome architecture unmasked by rapid evolution of a pelagic tunicate.</title>
        <authorList>
            <person name="Denoeud F."/>
            <person name="Henriet S."/>
            <person name="Mungpakdee S."/>
            <person name="Aury J.M."/>
            <person name="Da Silva C."/>
            <person name="Brinkmann H."/>
            <person name="Mikhaleva J."/>
            <person name="Olsen L.C."/>
            <person name="Jubin C."/>
            <person name="Canestro C."/>
            <person name="Bouquet J.M."/>
            <person name="Danks G."/>
            <person name="Poulain J."/>
            <person name="Campsteijn C."/>
            <person name="Adamski M."/>
            <person name="Cross I."/>
            <person name="Yadetie F."/>
            <person name="Muffato M."/>
            <person name="Louis A."/>
            <person name="Butcher S."/>
            <person name="Tsagkogeorga G."/>
            <person name="Konrad A."/>
            <person name="Singh S."/>
            <person name="Jensen M.F."/>
            <person name="Cong E.H."/>
            <person name="Eikeseth-Otteraa H."/>
            <person name="Noel B."/>
            <person name="Anthouard V."/>
            <person name="Porcel B.M."/>
            <person name="Kachouri-Lafond R."/>
            <person name="Nishino A."/>
            <person name="Ugolini M."/>
            <person name="Chourrout P."/>
            <person name="Nishida H."/>
            <person name="Aasland R."/>
            <person name="Huzurbazar S."/>
            <person name="Westhof E."/>
            <person name="Delsuc F."/>
            <person name="Lehrach H."/>
            <person name="Reinhardt R."/>
            <person name="Weissenbach J."/>
            <person name="Roy S.W."/>
            <person name="Artiguenave F."/>
            <person name="Postlethwait J.H."/>
            <person name="Manak J.R."/>
            <person name="Thompson E.M."/>
            <person name="Jaillon O."/>
            <person name="Du Pasquier L."/>
            <person name="Boudinot P."/>
            <person name="Liberles D.A."/>
            <person name="Volff J.N."/>
            <person name="Philippe H."/>
            <person name="Lenhard B."/>
            <person name="Roest Crollius H."/>
            <person name="Wincker P."/>
            <person name="Chourrout D."/>
        </authorList>
    </citation>
    <scope>NUCLEOTIDE SEQUENCE [LARGE SCALE GENOMIC DNA]</scope>
</reference>
<name>E4XH52_OIKDI</name>
<evidence type="ECO:0000313" key="1">
    <source>
        <dbReference type="EMBL" id="CBY10000.1"/>
    </source>
</evidence>
<protein>
    <submittedName>
        <fullName evidence="1">Uncharacterized protein</fullName>
    </submittedName>
</protein>
<accession>E4XH52</accession>
<dbReference type="Proteomes" id="UP000001307">
    <property type="component" value="Unassembled WGS sequence"/>
</dbReference>
<proteinExistence type="predicted"/>